<sequence>MVTWPMQNVLGLAMGTSLAMHASTSFQAPDWKHASAPEPPVLVTCFRLQTNQTVDAGTLNAWRNHQLDHDDVFHPAFLERVIFNSVESDQVTLTDDAKQVLKDWNTTKVDFSPHLNLTSGPYYLDRGVFHSVWRVFEDPQLAFLEAIWPLEENPLSFTRVSAAGNGYRSHGIAVPSRSYTQAFTPSGSGLTDNETQSALRGLRIAVKDNYHIQGIKTSLGNRAYFNLYPTQNTTAKVVSKLINQGAHIVGKAHLSSFAMMEHPTQSVDYQAPFNPRGDGYLITGGSSGGSAAATAAYEWIDIAICSDTTGSSRIPALQTGVFGFRPSTGSISGEGMVNAWAAFDTPAWFGRNLELFPNVLGALTGLPIDKSAAAKTPSAILYPTDFAPADSPDQIEAMERLLEDLATASDCSYTRVSIENDWAETGLTEERSLYQYLYNVTHNGWYYSAFHSFDQFREQYESRYGHKPFVTEVIRWYWDLGSTVTSEEYQEIMNRLDVFKNWFINRYLAEGAVVALHIDKIQPRYRDQYPGNNNPETPGLRAPHLAAILGSPELAVPISEIPYQSRITGREEKLPMVVSLMGAPGTDAQLLEWTIDSLGKSGRATKIGVGSRMF</sequence>
<dbReference type="InterPro" id="IPR023631">
    <property type="entry name" value="Amidase_dom"/>
</dbReference>
<feature type="domain" description="Amidase" evidence="2">
    <location>
        <begin position="191"/>
        <end position="365"/>
    </location>
</feature>
<organism evidence="3 4">
    <name type="scientific">Clonostachys chloroleuca</name>
    <dbReference type="NCBI Taxonomy" id="1926264"/>
    <lineage>
        <taxon>Eukaryota</taxon>
        <taxon>Fungi</taxon>
        <taxon>Dikarya</taxon>
        <taxon>Ascomycota</taxon>
        <taxon>Pezizomycotina</taxon>
        <taxon>Sordariomycetes</taxon>
        <taxon>Hypocreomycetidae</taxon>
        <taxon>Hypocreales</taxon>
        <taxon>Bionectriaceae</taxon>
        <taxon>Clonostachys</taxon>
    </lineage>
</organism>
<dbReference type="AlphaFoldDB" id="A0AA35QDD7"/>
<dbReference type="PANTHER" id="PTHR46310">
    <property type="entry name" value="AMIDASE 1"/>
    <property type="match status" value="1"/>
</dbReference>
<feature type="signal peptide" evidence="1">
    <location>
        <begin position="1"/>
        <end position="19"/>
    </location>
</feature>
<evidence type="ECO:0000259" key="2">
    <source>
        <dbReference type="Pfam" id="PF01425"/>
    </source>
</evidence>
<dbReference type="Pfam" id="PF01425">
    <property type="entry name" value="Amidase"/>
    <property type="match status" value="1"/>
</dbReference>
<evidence type="ECO:0000313" key="3">
    <source>
        <dbReference type="EMBL" id="CAI6099910.1"/>
    </source>
</evidence>
<evidence type="ECO:0000256" key="1">
    <source>
        <dbReference type="SAM" id="SignalP"/>
    </source>
</evidence>
<evidence type="ECO:0000313" key="4">
    <source>
        <dbReference type="Proteomes" id="UP001160390"/>
    </source>
</evidence>
<gene>
    <name evidence="3" type="ORF">CCHLO57077_00018600</name>
</gene>
<accession>A0AA35QDD7</accession>
<dbReference type="Gene3D" id="3.90.1300.10">
    <property type="entry name" value="Amidase signature (AS) domain"/>
    <property type="match status" value="1"/>
</dbReference>
<reference evidence="3" key="1">
    <citation type="submission" date="2023-01" db="EMBL/GenBank/DDBJ databases">
        <authorList>
            <person name="Piombo E."/>
        </authorList>
    </citation>
    <scope>NUCLEOTIDE SEQUENCE</scope>
</reference>
<dbReference type="InterPro" id="IPR036928">
    <property type="entry name" value="AS_sf"/>
</dbReference>
<dbReference type="PANTHER" id="PTHR46310:SF7">
    <property type="entry name" value="AMIDASE 1"/>
    <property type="match status" value="1"/>
</dbReference>
<proteinExistence type="predicted"/>
<protein>
    <recommendedName>
        <fullName evidence="2">Amidase domain-containing protein</fullName>
    </recommendedName>
</protein>
<name>A0AA35QDD7_9HYPO</name>
<dbReference type="EMBL" id="CABFNP030001332">
    <property type="protein sequence ID" value="CAI6099910.1"/>
    <property type="molecule type" value="Genomic_DNA"/>
</dbReference>
<dbReference type="Proteomes" id="UP001160390">
    <property type="component" value="Unassembled WGS sequence"/>
</dbReference>
<dbReference type="SUPFAM" id="SSF75304">
    <property type="entry name" value="Amidase signature (AS) enzymes"/>
    <property type="match status" value="1"/>
</dbReference>
<comment type="caution">
    <text evidence="3">The sequence shown here is derived from an EMBL/GenBank/DDBJ whole genome shotgun (WGS) entry which is preliminary data.</text>
</comment>
<keyword evidence="4" id="KW-1185">Reference proteome</keyword>
<feature type="chain" id="PRO_5041274354" description="Amidase domain-containing protein" evidence="1">
    <location>
        <begin position="20"/>
        <end position="614"/>
    </location>
</feature>
<keyword evidence="1" id="KW-0732">Signal</keyword>